<dbReference type="InterPro" id="IPR013783">
    <property type="entry name" value="Ig-like_fold"/>
</dbReference>
<feature type="compositionally biased region" description="Acidic residues" evidence="9">
    <location>
        <begin position="804"/>
        <end position="816"/>
    </location>
</feature>
<evidence type="ECO:0000256" key="2">
    <source>
        <dbReference type="ARBA" id="ARBA00022670"/>
    </source>
</evidence>
<organism evidence="11 12">
    <name type="scientific">Sediminibacillus dalangtanensis</name>
    <dbReference type="NCBI Taxonomy" id="2729421"/>
    <lineage>
        <taxon>Bacteria</taxon>
        <taxon>Bacillati</taxon>
        <taxon>Bacillota</taxon>
        <taxon>Bacilli</taxon>
        <taxon>Bacillales</taxon>
        <taxon>Bacillaceae</taxon>
        <taxon>Sediminibacillus</taxon>
    </lineage>
</organism>
<feature type="region of interest" description="Disordered" evidence="9">
    <location>
        <begin position="716"/>
        <end position="990"/>
    </location>
</feature>
<feature type="compositionally biased region" description="Low complexity" evidence="9">
    <location>
        <begin position="791"/>
        <end position="803"/>
    </location>
</feature>
<feature type="region of interest" description="Disordered" evidence="9">
    <location>
        <begin position="682"/>
        <end position="704"/>
    </location>
</feature>
<feature type="compositionally biased region" description="Low complexity" evidence="9">
    <location>
        <begin position="922"/>
        <end position="934"/>
    </location>
</feature>
<dbReference type="SUPFAM" id="SSF49265">
    <property type="entry name" value="Fibronectin type III"/>
    <property type="match status" value="1"/>
</dbReference>
<name>A0ABX7VQU5_9BACI</name>
<dbReference type="Gene3D" id="3.40.710.10">
    <property type="entry name" value="DD-peptidase/beta-lactamase superfamily"/>
    <property type="match status" value="1"/>
</dbReference>
<feature type="compositionally biased region" description="Acidic residues" evidence="9">
    <location>
        <begin position="948"/>
        <end position="960"/>
    </location>
</feature>
<feature type="compositionally biased region" description="Polar residues" evidence="9">
    <location>
        <begin position="961"/>
        <end position="981"/>
    </location>
</feature>
<proteinExistence type="predicted"/>
<accession>A0ABX7VQU5</accession>
<dbReference type="InterPro" id="IPR036116">
    <property type="entry name" value="FN3_sf"/>
</dbReference>
<dbReference type="InterPro" id="IPR001460">
    <property type="entry name" value="PCN-bd_Tpept"/>
</dbReference>
<keyword evidence="2" id="KW-0645">Protease</keyword>
<comment type="catalytic activity">
    <reaction evidence="8">
        <text>[GlcNAc-(1-&gt;4)-Mur2Ac(oyl-L-Ala-gamma-D-Glu-L-Lys-D-Ala-D-Ala)](n)-di-trans,octa-cis-undecaprenyl diphosphate + beta-D-GlcNAc-(1-&gt;4)-Mur2Ac(oyl-L-Ala-gamma-D-Glu-L-Lys-D-Ala-D-Ala)-di-trans,octa-cis-undecaprenyl diphosphate = [GlcNAc-(1-&gt;4)-Mur2Ac(oyl-L-Ala-gamma-D-Glu-L-Lys-D-Ala-D-Ala)](n+1)-di-trans,octa-cis-undecaprenyl diphosphate + di-trans,octa-cis-undecaprenyl diphosphate + H(+)</text>
        <dbReference type="Rhea" id="RHEA:23708"/>
        <dbReference type="Rhea" id="RHEA-COMP:9602"/>
        <dbReference type="Rhea" id="RHEA-COMP:9603"/>
        <dbReference type="ChEBI" id="CHEBI:15378"/>
        <dbReference type="ChEBI" id="CHEBI:58405"/>
        <dbReference type="ChEBI" id="CHEBI:60033"/>
        <dbReference type="ChEBI" id="CHEBI:78435"/>
        <dbReference type="EC" id="2.4.99.28"/>
    </reaction>
</comment>
<keyword evidence="3" id="KW-0328">Glycosyltransferase</keyword>
<dbReference type="Pfam" id="PF00041">
    <property type="entry name" value="fn3"/>
    <property type="match status" value="1"/>
</dbReference>
<protein>
    <submittedName>
        <fullName evidence="11">PBP1A family penicillin-binding protein</fullName>
    </submittedName>
</protein>
<dbReference type="InterPro" id="IPR003961">
    <property type="entry name" value="FN3_dom"/>
</dbReference>
<sequence>MAEQKSRMERRKKKPLWLKLFFLILLLGLAGLLTGAGVFAYYANQAPPLNEKDLVDPAASQILDKDGNVVAAIGNKKREQVNYDEIPGLVEDAILATEDVRFYEHFGIDPLRLGGAIIANITEGFGSEGASTLTQQVIKRSFLSSEKSLKRKAQEAWLAVKLEQEYSKQEIFEMYVNKIYYSDNIYGIATAADYYFDKELDELTLPQAALLAGMPQSPNGYNPYDHPERAKERRDIVLSLMEEHDKITHEERMKAEKTPITEGLVKRDDGERTYLSASDGYEAFIDVVISEVDAIGDYNIYEDGLKIHTTLDPDAQSAIEDMLNKEDAIDYPEDKDGQPFQAGITLLDTKNGAIRAVGGGRNYAKSTKRAFNFATDTSRQPGSVIKPILAYGPAIEYKKWSTAHIVNDEEFEYENGEEPHNWDGKYKGEITIREALWDSRNIPAIKTFNEAGHENAADFAKKLGLNLEEPLMESAAIGGISKGTSPLQIAGAYAAFGNGGTYNEPYTVTKIEQRDGKTLETNHESHQAMEDYTSYMVTDMLKDVIKKPEATGYKANISGLPVAGKTGTTNYSEDSVEKYNIPEDSSPDSWFAGYTTDYTAAIWTGYQDRKNPLTGNEKDIAKKIFKHVMANVTEEKDTEDFKKPDSVVEKKIEEGTNPPKLASSFTPEDKISTELFVKGEVPKQESDEFIPELPAPEGLSADYDKDKATVQLDWDYEQNEDDDREVHFEVEASAEGGSSITDKETDETEITIPSIKSGESYTFTVRAVSEEEESDPASIVVDTDTEEEDSTSNGDNQSSSQQSEETDSDGENEEDSSSSSEDGNKEEDTENETDNQSEQENEEETTAENNSDQDTADQNDDNQEDNSGATGEGSENEESDEEENEEEQDSDSSDESSENSDEETDGDETESSENSNEENNGENESNNNESQNTNANQDSQAENNNDAAGEDPETAEEENSQGESETNQSADAADSDNTGENGSDAADAED</sequence>
<keyword evidence="6" id="KW-0511">Multifunctional enzyme</keyword>
<keyword evidence="4" id="KW-0808">Transferase</keyword>
<evidence type="ECO:0000256" key="4">
    <source>
        <dbReference type="ARBA" id="ARBA00022679"/>
    </source>
</evidence>
<dbReference type="Pfam" id="PF00912">
    <property type="entry name" value="Transgly"/>
    <property type="match status" value="1"/>
</dbReference>
<dbReference type="InterPro" id="IPR050396">
    <property type="entry name" value="Glycosyltr_51/Transpeptidase"/>
</dbReference>
<evidence type="ECO:0000259" key="10">
    <source>
        <dbReference type="PROSITE" id="PS50853"/>
    </source>
</evidence>
<dbReference type="CDD" id="cd00063">
    <property type="entry name" value="FN3"/>
    <property type="match status" value="1"/>
</dbReference>
<dbReference type="InterPro" id="IPR023346">
    <property type="entry name" value="Lysozyme-like_dom_sf"/>
</dbReference>
<comment type="catalytic activity">
    <reaction evidence="7">
        <text>Preferential cleavage: (Ac)2-L-Lys-D-Ala-|-D-Ala. Also transpeptidation of peptidyl-alanyl moieties that are N-acyl substituents of D-alanine.</text>
        <dbReference type="EC" id="3.4.16.4"/>
    </reaction>
</comment>
<evidence type="ECO:0000256" key="1">
    <source>
        <dbReference type="ARBA" id="ARBA00022645"/>
    </source>
</evidence>
<keyword evidence="5" id="KW-0378">Hydrolase</keyword>
<dbReference type="NCBIfam" id="TIGR02074">
    <property type="entry name" value="PBP_1a_fam"/>
    <property type="match status" value="1"/>
</dbReference>
<evidence type="ECO:0000313" key="12">
    <source>
        <dbReference type="Proteomes" id="UP000665043"/>
    </source>
</evidence>
<keyword evidence="1" id="KW-0121">Carboxypeptidase</keyword>
<keyword evidence="12" id="KW-1185">Reference proteome</keyword>
<dbReference type="Proteomes" id="UP000665043">
    <property type="component" value="Chromosome"/>
</dbReference>
<dbReference type="PROSITE" id="PS50853">
    <property type="entry name" value="FN3"/>
    <property type="match status" value="1"/>
</dbReference>
<dbReference type="PANTHER" id="PTHR32282">
    <property type="entry name" value="BINDING PROTEIN TRANSPEPTIDASE, PUTATIVE-RELATED"/>
    <property type="match status" value="1"/>
</dbReference>
<feature type="compositionally biased region" description="Polar residues" evidence="9">
    <location>
        <begin position="935"/>
        <end position="946"/>
    </location>
</feature>
<dbReference type="EMBL" id="CP046956">
    <property type="protein sequence ID" value="QTM98888.1"/>
    <property type="molecule type" value="Genomic_DNA"/>
</dbReference>
<dbReference type="SMART" id="SM00060">
    <property type="entry name" value="FN3"/>
    <property type="match status" value="1"/>
</dbReference>
<dbReference type="Pfam" id="PF00905">
    <property type="entry name" value="Transpeptidase"/>
    <property type="match status" value="1"/>
</dbReference>
<dbReference type="InterPro" id="IPR001264">
    <property type="entry name" value="Glyco_trans_51"/>
</dbReference>
<evidence type="ECO:0000256" key="8">
    <source>
        <dbReference type="ARBA" id="ARBA00049902"/>
    </source>
</evidence>
<dbReference type="InterPro" id="IPR012338">
    <property type="entry name" value="Beta-lactam/transpept-like"/>
</dbReference>
<dbReference type="PANTHER" id="PTHR32282:SF29">
    <property type="entry name" value="PENICILLIN-BINDING PROTEIN 1A"/>
    <property type="match status" value="1"/>
</dbReference>
<reference evidence="11 12" key="1">
    <citation type="submission" date="2019-12" db="EMBL/GenBank/DDBJ databases">
        <title>The whole genome sequencing of a strain isolated from a Mars analog, Dalangtan Playa.</title>
        <authorList>
            <person name="Huang T."/>
        </authorList>
    </citation>
    <scope>NUCLEOTIDE SEQUENCE [LARGE SCALE GENOMIC DNA]</scope>
    <source>
        <strain evidence="11 12">DP4-553-S</strain>
    </source>
</reference>
<evidence type="ECO:0000256" key="5">
    <source>
        <dbReference type="ARBA" id="ARBA00022801"/>
    </source>
</evidence>
<dbReference type="SUPFAM" id="SSF53955">
    <property type="entry name" value="Lysozyme-like"/>
    <property type="match status" value="1"/>
</dbReference>
<dbReference type="SUPFAM" id="SSF56601">
    <property type="entry name" value="beta-lactamase/transpeptidase-like"/>
    <property type="match status" value="1"/>
</dbReference>
<evidence type="ECO:0000256" key="7">
    <source>
        <dbReference type="ARBA" id="ARBA00034000"/>
    </source>
</evidence>
<feature type="compositionally biased region" description="Acidic residues" evidence="9">
    <location>
        <begin position="824"/>
        <end position="846"/>
    </location>
</feature>
<feature type="domain" description="Fibronectin type-III" evidence="10">
    <location>
        <begin position="695"/>
        <end position="788"/>
    </location>
</feature>
<dbReference type="InterPro" id="IPR036950">
    <property type="entry name" value="PBP_transglycosylase"/>
</dbReference>
<gene>
    <name evidence="11" type="ORF">ERJ70_05985</name>
</gene>
<evidence type="ECO:0000313" key="11">
    <source>
        <dbReference type="EMBL" id="QTM98888.1"/>
    </source>
</evidence>
<evidence type="ECO:0000256" key="9">
    <source>
        <dbReference type="SAM" id="MobiDB-lite"/>
    </source>
</evidence>
<evidence type="ECO:0000256" key="3">
    <source>
        <dbReference type="ARBA" id="ARBA00022676"/>
    </source>
</evidence>
<feature type="compositionally biased region" description="Acidic residues" evidence="9">
    <location>
        <begin position="874"/>
        <end position="921"/>
    </location>
</feature>
<dbReference type="Gene3D" id="2.60.40.10">
    <property type="entry name" value="Immunoglobulins"/>
    <property type="match status" value="1"/>
</dbReference>
<dbReference type="Gene3D" id="1.10.3810.10">
    <property type="entry name" value="Biosynthetic peptidoglycan transglycosylase-like"/>
    <property type="match status" value="1"/>
</dbReference>
<evidence type="ECO:0000256" key="6">
    <source>
        <dbReference type="ARBA" id="ARBA00023268"/>
    </source>
</evidence>
<feature type="compositionally biased region" description="Acidic residues" evidence="9">
    <location>
        <begin position="854"/>
        <end position="864"/>
    </location>
</feature>
<dbReference type="RefSeq" id="WP_209367896.1">
    <property type="nucleotide sequence ID" value="NZ_CP046956.1"/>
</dbReference>